<reference evidence="3" key="1">
    <citation type="journal article" date="2020" name="bioRxiv">
        <title>A rank-normalized archaeal taxonomy based on genome phylogeny resolves widespread incomplete and uneven classifications.</title>
        <authorList>
            <person name="Rinke C."/>
            <person name="Chuvochina M."/>
            <person name="Mussig A.J."/>
            <person name="Chaumeil P.-A."/>
            <person name="Waite D.W."/>
            <person name="Whitman W.B."/>
            <person name="Parks D.H."/>
            <person name="Hugenholtz P."/>
        </authorList>
    </citation>
    <scope>NUCLEOTIDE SEQUENCE</scope>
    <source>
        <strain evidence="3">UBA8853</strain>
    </source>
</reference>
<evidence type="ECO:0000313" key="4">
    <source>
        <dbReference type="Proteomes" id="UP000619545"/>
    </source>
</evidence>
<dbReference type="SUPFAM" id="SSF53335">
    <property type="entry name" value="S-adenosyl-L-methionine-dependent methyltransferases"/>
    <property type="match status" value="1"/>
</dbReference>
<dbReference type="PANTHER" id="PTHR14911:SF13">
    <property type="entry name" value="TRNA (GUANINE(6)-N2)-METHYLTRANSFERASE THUMP3"/>
    <property type="match status" value="1"/>
</dbReference>
<protein>
    <submittedName>
        <fullName evidence="3">Methyltransferase domain-containing protein</fullName>
    </submittedName>
</protein>
<dbReference type="Proteomes" id="UP000619545">
    <property type="component" value="Unassembled WGS sequence"/>
</dbReference>
<dbReference type="PANTHER" id="PTHR14911">
    <property type="entry name" value="THUMP DOMAIN-CONTAINING"/>
    <property type="match status" value="1"/>
</dbReference>
<dbReference type="EMBL" id="DUJS01000004">
    <property type="protein sequence ID" value="HII70696.1"/>
    <property type="molecule type" value="Genomic_DNA"/>
</dbReference>
<dbReference type="Gene3D" id="3.40.50.150">
    <property type="entry name" value="Vaccinia Virus protein VP39"/>
    <property type="match status" value="1"/>
</dbReference>
<evidence type="ECO:0000259" key="2">
    <source>
        <dbReference type="Pfam" id="PF13649"/>
    </source>
</evidence>
<organism evidence="3 4">
    <name type="scientific">Methanopyrus kandleri</name>
    <dbReference type="NCBI Taxonomy" id="2320"/>
    <lineage>
        <taxon>Archaea</taxon>
        <taxon>Methanobacteriati</taxon>
        <taxon>Methanobacteriota</taxon>
        <taxon>Methanomada group</taxon>
        <taxon>Methanopyri</taxon>
        <taxon>Methanopyrales</taxon>
        <taxon>Methanopyraceae</taxon>
        <taxon>Methanopyrus</taxon>
    </lineage>
</organism>
<proteinExistence type="predicted"/>
<evidence type="ECO:0000256" key="1">
    <source>
        <dbReference type="ARBA" id="ARBA00022691"/>
    </source>
</evidence>
<sequence>MSVWAFVRKALREPLRVGAPAPTRRETAEFMVRAAGVEEGDFVVDAGTGNGVVAIAAAEMGCEVLAVDVDPEMIDMARRNAEEYGVEDSIEFVVADARELPELVDNVDAVLSTVPVKTVPEPLEFLRSCATVLKTSGRFVQLTHWPGYFTKLLHHEVPLRVLEKYLKWVHIVPGFVFVCERV</sequence>
<name>A0A832TBS3_9EURY</name>
<keyword evidence="1" id="KW-0949">S-adenosyl-L-methionine</keyword>
<accession>A0A832TBS3</accession>
<dbReference type="GO" id="GO:0016423">
    <property type="term" value="F:tRNA (guanine) methyltransferase activity"/>
    <property type="evidence" value="ECO:0007669"/>
    <property type="project" value="TreeGrafter"/>
</dbReference>
<dbReference type="GO" id="GO:0030488">
    <property type="term" value="P:tRNA methylation"/>
    <property type="evidence" value="ECO:0007669"/>
    <property type="project" value="TreeGrafter"/>
</dbReference>
<gene>
    <name evidence="3" type="ORF">HA336_05635</name>
</gene>
<feature type="domain" description="Methyltransferase" evidence="2">
    <location>
        <begin position="43"/>
        <end position="137"/>
    </location>
</feature>
<dbReference type="Pfam" id="PF13649">
    <property type="entry name" value="Methyltransf_25"/>
    <property type="match status" value="1"/>
</dbReference>
<dbReference type="RefSeq" id="WP_011018535.1">
    <property type="nucleotide sequence ID" value="NZ_DUJS01000004.1"/>
</dbReference>
<keyword evidence="3" id="KW-0808">Transferase</keyword>
<dbReference type="InterPro" id="IPR029063">
    <property type="entry name" value="SAM-dependent_MTases_sf"/>
</dbReference>
<dbReference type="AlphaFoldDB" id="A0A832TBS3"/>
<keyword evidence="3" id="KW-0489">Methyltransferase</keyword>
<dbReference type="CDD" id="cd02440">
    <property type="entry name" value="AdoMet_MTases"/>
    <property type="match status" value="1"/>
</dbReference>
<evidence type="ECO:0000313" key="3">
    <source>
        <dbReference type="EMBL" id="HII70696.1"/>
    </source>
</evidence>
<comment type="caution">
    <text evidence="3">The sequence shown here is derived from an EMBL/GenBank/DDBJ whole genome shotgun (WGS) entry which is preliminary data.</text>
</comment>
<dbReference type="InterPro" id="IPR041698">
    <property type="entry name" value="Methyltransf_25"/>
</dbReference>
<dbReference type="GeneID" id="1477466"/>